<feature type="compositionally biased region" description="Polar residues" evidence="1">
    <location>
        <begin position="40"/>
        <end position="50"/>
    </location>
</feature>
<evidence type="ECO:0000313" key="4">
    <source>
        <dbReference type="Proteomes" id="UP000298170"/>
    </source>
</evidence>
<dbReference type="PROSITE" id="PS51257">
    <property type="entry name" value="PROKAR_LIPOPROTEIN"/>
    <property type="match status" value="1"/>
</dbReference>
<organism evidence="3 4">
    <name type="scientific">Cryobacterium suzukii</name>
    <dbReference type="NCBI Taxonomy" id="1259198"/>
    <lineage>
        <taxon>Bacteria</taxon>
        <taxon>Bacillati</taxon>
        <taxon>Actinomycetota</taxon>
        <taxon>Actinomycetes</taxon>
        <taxon>Micrococcales</taxon>
        <taxon>Microbacteriaceae</taxon>
        <taxon>Cryobacterium</taxon>
    </lineage>
</organism>
<feature type="signal peptide" evidence="2">
    <location>
        <begin position="1"/>
        <end position="22"/>
    </location>
</feature>
<sequence length="237" mass="24579">MKRVTFVLAAATAAVVLSGCQAEQPVAPNSSASASSTPSQTNEPTEQESAQAWADETFGTFEAFTVTGNGADEIVFPDGAKSGFYTITWAPGHWANEDSYAQVYGEDGTFQEAGTADYQGDSASVAYGLDPTVGPAGWIGVEAGAGDWSITVAPISALPALPDTGGYDAYLYAGAEQPEVFSSTNSGRVSVRQFNGIDPTDSILPQQDFTAVGTLLAGPSVVNVQLESVSPWTRSTK</sequence>
<keyword evidence="2" id="KW-0732">Signal</keyword>
<feature type="chain" id="PRO_5020952833" evidence="2">
    <location>
        <begin position="23"/>
        <end position="237"/>
    </location>
</feature>
<evidence type="ECO:0000256" key="2">
    <source>
        <dbReference type="SAM" id="SignalP"/>
    </source>
</evidence>
<accession>A0A4V3ISY7</accession>
<comment type="caution">
    <text evidence="3">The sequence shown here is derived from an EMBL/GenBank/DDBJ whole genome shotgun (WGS) entry which is preliminary data.</text>
</comment>
<dbReference type="RefSeq" id="WP_134513183.1">
    <property type="nucleotide sequence ID" value="NZ_SOHJ01000002.1"/>
</dbReference>
<proteinExistence type="predicted"/>
<dbReference type="Proteomes" id="UP000298170">
    <property type="component" value="Unassembled WGS sequence"/>
</dbReference>
<feature type="region of interest" description="Disordered" evidence="1">
    <location>
        <begin position="26"/>
        <end position="50"/>
    </location>
</feature>
<dbReference type="OrthoDB" id="2004788at2"/>
<evidence type="ECO:0000256" key="1">
    <source>
        <dbReference type="SAM" id="MobiDB-lite"/>
    </source>
</evidence>
<name>A0A4V3ISY7_9MICO</name>
<dbReference type="AlphaFoldDB" id="A0A4V3ISY7"/>
<gene>
    <name evidence="3" type="ORF">E3T39_02655</name>
</gene>
<reference evidence="3 4" key="1">
    <citation type="submission" date="2019-03" db="EMBL/GenBank/DDBJ databases">
        <title>Genomics of glacier-inhabiting Cryobacterium strains.</title>
        <authorList>
            <person name="Liu Q."/>
            <person name="Xin Y.-H."/>
        </authorList>
    </citation>
    <scope>NUCLEOTIDE SEQUENCE [LARGE SCALE GENOMIC DNA]</scope>
    <source>
        <strain evidence="3 4">Sr39</strain>
    </source>
</reference>
<protein>
    <submittedName>
        <fullName evidence="3">Uncharacterized protein</fullName>
    </submittedName>
</protein>
<feature type="compositionally biased region" description="Low complexity" evidence="1">
    <location>
        <begin position="26"/>
        <end position="39"/>
    </location>
</feature>
<evidence type="ECO:0000313" key="3">
    <source>
        <dbReference type="EMBL" id="TFD62841.1"/>
    </source>
</evidence>
<dbReference type="EMBL" id="SOHJ01000002">
    <property type="protein sequence ID" value="TFD62841.1"/>
    <property type="molecule type" value="Genomic_DNA"/>
</dbReference>
<keyword evidence="4" id="KW-1185">Reference proteome</keyword>